<dbReference type="AlphaFoldDB" id="A0A3M6TQ55"/>
<reference evidence="1 2" key="1">
    <citation type="journal article" date="2018" name="Sci. Rep.">
        <title>Comparative analysis of the Pocillopora damicornis genome highlights role of immune system in coral evolution.</title>
        <authorList>
            <person name="Cunning R."/>
            <person name="Bay R.A."/>
            <person name="Gillette P."/>
            <person name="Baker A.C."/>
            <person name="Traylor-Knowles N."/>
        </authorList>
    </citation>
    <scope>NUCLEOTIDE SEQUENCE [LARGE SCALE GENOMIC DNA]</scope>
    <source>
        <strain evidence="1">RSMAS</strain>
        <tissue evidence="1">Whole animal</tissue>
    </source>
</reference>
<evidence type="ECO:0000313" key="2">
    <source>
        <dbReference type="Proteomes" id="UP000275408"/>
    </source>
</evidence>
<sequence length="187" mass="20893">MTRISTACSSAPITGVGTGYSNDPVTPILKKYKGRQRYHRQQGEALINDGDVEVNTSSVARWPRKQAAINPNLNLFTIPPTDPSTASYRYVKVPPQTASITPIHVYIERQSDYIDLKRSFVELNLGFKTTGNVNLTSRNDTVNRMTTPANNLAQTLFKQVNFRANGTLLTGQEDMYHLKAYIQTVLN</sequence>
<gene>
    <name evidence="1" type="ORF">pdam_00025663</name>
</gene>
<comment type="caution">
    <text evidence="1">The sequence shown here is derived from an EMBL/GenBank/DDBJ whole genome shotgun (WGS) entry which is preliminary data.</text>
</comment>
<dbReference type="Proteomes" id="UP000275408">
    <property type="component" value="Unassembled WGS sequence"/>
</dbReference>
<name>A0A3M6TQ55_POCDA</name>
<organism evidence="1 2">
    <name type="scientific">Pocillopora damicornis</name>
    <name type="common">Cauliflower coral</name>
    <name type="synonym">Millepora damicornis</name>
    <dbReference type="NCBI Taxonomy" id="46731"/>
    <lineage>
        <taxon>Eukaryota</taxon>
        <taxon>Metazoa</taxon>
        <taxon>Cnidaria</taxon>
        <taxon>Anthozoa</taxon>
        <taxon>Hexacorallia</taxon>
        <taxon>Scleractinia</taxon>
        <taxon>Astrocoeniina</taxon>
        <taxon>Pocilloporidae</taxon>
        <taxon>Pocillopora</taxon>
    </lineage>
</organism>
<proteinExistence type="predicted"/>
<dbReference type="EMBL" id="RCHS01003193">
    <property type="protein sequence ID" value="RMX43547.1"/>
    <property type="molecule type" value="Genomic_DNA"/>
</dbReference>
<protein>
    <submittedName>
        <fullName evidence="1">Uncharacterized protein</fullName>
    </submittedName>
</protein>
<accession>A0A3M6TQ55</accession>
<keyword evidence="2" id="KW-1185">Reference proteome</keyword>
<evidence type="ECO:0000313" key="1">
    <source>
        <dbReference type="EMBL" id="RMX43547.1"/>
    </source>
</evidence>